<dbReference type="EMBL" id="JAUQSX010000001">
    <property type="protein sequence ID" value="MDO7845251.1"/>
    <property type="molecule type" value="Genomic_DNA"/>
</dbReference>
<sequence length="178" mass="19418">MNNSCKIGLLAALGGLLGVAGCHPRDGRADVAQHLLVYTGFERHKAPAPAMTTEKAHTGRFAMRVDGQHRRARLYHVRLGQLSDHRPRRFTLSAWAWAPDFGADAAVVLSIRNPGTAAPALQQSMFAADAGPYQAWKHISLDVDLPNNTSPDSELTIELAANSEGPVYIDDLRLTELW</sequence>
<organism evidence="1 2">
    <name type="scientific">Hymenobacter mellowenesis</name>
    <dbReference type="NCBI Taxonomy" id="3063995"/>
    <lineage>
        <taxon>Bacteria</taxon>
        <taxon>Pseudomonadati</taxon>
        <taxon>Bacteroidota</taxon>
        <taxon>Cytophagia</taxon>
        <taxon>Cytophagales</taxon>
        <taxon>Hymenobacteraceae</taxon>
        <taxon>Hymenobacter</taxon>
    </lineage>
</organism>
<proteinExistence type="predicted"/>
<accession>A0ABT9A5Y3</accession>
<reference evidence="1" key="1">
    <citation type="submission" date="2023-07" db="EMBL/GenBank/DDBJ databases">
        <authorList>
            <person name="Kim M.K."/>
        </authorList>
    </citation>
    <scope>NUCLEOTIDE SEQUENCE</scope>
    <source>
        <strain evidence="1">M29</strain>
    </source>
</reference>
<evidence type="ECO:0000313" key="1">
    <source>
        <dbReference type="EMBL" id="MDO7845251.1"/>
    </source>
</evidence>
<dbReference type="Proteomes" id="UP001167796">
    <property type="component" value="Unassembled WGS sequence"/>
</dbReference>
<evidence type="ECO:0008006" key="3">
    <source>
        <dbReference type="Google" id="ProtNLM"/>
    </source>
</evidence>
<comment type="caution">
    <text evidence="1">The sequence shown here is derived from an EMBL/GenBank/DDBJ whole genome shotgun (WGS) entry which is preliminary data.</text>
</comment>
<protein>
    <recommendedName>
        <fullName evidence="3">CBM11 domain-containing protein</fullName>
    </recommendedName>
</protein>
<evidence type="ECO:0000313" key="2">
    <source>
        <dbReference type="Proteomes" id="UP001167796"/>
    </source>
</evidence>
<name>A0ABT9A5Y3_9BACT</name>
<dbReference type="RefSeq" id="WP_305009935.1">
    <property type="nucleotide sequence ID" value="NZ_JAUQSX010000001.1"/>
</dbReference>
<dbReference type="PROSITE" id="PS51257">
    <property type="entry name" value="PROKAR_LIPOPROTEIN"/>
    <property type="match status" value="1"/>
</dbReference>
<dbReference type="Gene3D" id="2.60.120.260">
    <property type="entry name" value="Galactose-binding domain-like"/>
    <property type="match status" value="1"/>
</dbReference>
<gene>
    <name evidence="1" type="ORF">Q5H92_02705</name>
</gene>
<keyword evidence="2" id="KW-1185">Reference proteome</keyword>